<dbReference type="Proteomes" id="UP000027238">
    <property type="component" value="Unassembled WGS sequence"/>
</dbReference>
<proteinExistence type="inferred from homology"/>
<evidence type="ECO:0000256" key="2">
    <source>
        <dbReference type="ARBA" id="ARBA00009761"/>
    </source>
</evidence>
<dbReference type="GO" id="GO:0003677">
    <property type="term" value="F:DNA binding"/>
    <property type="evidence" value="ECO:0007669"/>
    <property type="project" value="InterPro"/>
</dbReference>
<dbReference type="Pfam" id="PF08661">
    <property type="entry name" value="Rep_fac-A_3"/>
    <property type="match status" value="1"/>
</dbReference>
<dbReference type="AlphaFoldDB" id="A0A066XKE5"/>
<reference evidence="6" key="1">
    <citation type="journal article" date="2014" name="Genome Announc.">
        <title>Draft genome sequence of Colletotrichum sublineola, a destructive pathogen of cultivated sorghum.</title>
        <authorList>
            <person name="Baroncelli R."/>
            <person name="Sanz-Martin J.M."/>
            <person name="Rech G.E."/>
            <person name="Sukno S.A."/>
            <person name="Thon M.R."/>
        </authorList>
    </citation>
    <scope>NUCLEOTIDE SEQUENCE [LARGE SCALE GENOMIC DNA]</scope>
    <source>
        <strain evidence="6">TX430BB</strain>
    </source>
</reference>
<feature type="region of interest" description="Disordered" evidence="4">
    <location>
        <begin position="201"/>
        <end position="259"/>
    </location>
</feature>
<dbReference type="Gene3D" id="2.40.50.140">
    <property type="entry name" value="Nucleic acid-binding proteins"/>
    <property type="match status" value="1"/>
</dbReference>
<dbReference type="OrthoDB" id="188186at2759"/>
<dbReference type="InterPro" id="IPR013970">
    <property type="entry name" value="Rfa2"/>
</dbReference>
<feature type="compositionally biased region" description="Low complexity" evidence="4">
    <location>
        <begin position="159"/>
        <end position="170"/>
    </location>
</feature>
<feature type="compositionally biased region" description="Polar residues" evidence="4">
    <location>
        <begin position="224"/>
        <end position="237"/>
    </location>
</feature>
<organism evidence="5 6">
    <name type="scientific">Colletotrichum sublineola</name>
    <name type="common">Sorghum anthracnose fungus</name>
    <dbReference type="NCBI Taxonomy" id="1173701"/>
    <lineage>
        <taxon>Eukaryota</taxon>
        <taxon>Fungi</taxon>
        <taxon>Dikarya</taxon>
        <taxon>Ascomycota</taxon>
        <taxon>Pezizomycotina</taxon>
        <taxon>Sordariomycetes</taxon>
        <taxon>Hypocreomycetidae</taxon>
        <taxon>Glomerellales</taxon>
        <taxon>Glomerellaceae</taxon>
        <taxon>Colletotrichum</taxon>
        <taxon>Colletotrichum graminicola species complex</taxon>
    </lineage>
</organism>
<protein>
    <recommendedName>
        <fullName evidence="7">Replication factor A protein 3</fullName>
    </recommendedName>
</protein>
<dbReference type="GO" id="GO:0031981">
    <property type="term" value="C:nuclear lumen"/>
    <property type="evidence" value="ECO:0007669"/>
    <property type="project" value="UniProtKB-ARBA"/>
</dbReference>
<feature type="compositionally biased region" description="Low complexity" evidence="4">
    <location>
        <begin position="206"/>
        <end position="223"/>
    </location>
</feature>
<accession>A0A066XKE5</accession>
<dbReference type="SUPFAM" id="SSF50249">
    <property type="entry name" value="Nucleic acid-binding proteins"/>
    <property type="match status" value="1"/>
</dbReference>
<dbReference type="STRING" id="1173701.A0A066XKE5"/>
<feature type="region of interest" description="Disordered" evidence="4">
    <location>
        <begin position="103"/>
        <end position="122"/>
    </location>
</feature>
<comment type="subcellular location">
    <subcellularLocation>
        <location evidence="1">Nucleus</location>
    </subcellularLocation>
</comment>
<evidence type="ECO:0008006" key="7">
    <source>
        <dbReference type="Google" id="ProtNLM"/>
    </source>
</evidence>
<evidence type="ECO:0000313" key="5">
    <source>
        <dbReference type="EMBL" id="KDN69402.1"/>
    </source>
</evidence>
<feature type="region of interest" description="Disordered" evidence="4">
    <location>
        <begin position="129"/>
        <end position="189"/>
    </location>
</feature>
<dbReference type="HOGENOM" id="CLU_062273_0_0_1"/>
<dbReference type="InterPro" id="IPR012340">
    <property type="entry name" value="NA-bd_OB-fold"/>
</dbReference>
<evidence type="ECO:0000313" key="6">
    <source>
        <dbReference type="Proteomes" id="UP000027238"/>
    </source>
</evidence>
<dbReference type="GO" id="GO:0006281">
    <property type="term" value="P:DNA repair"/>
    <property type="evidence" value="ECO:0007669"/>
    <property type="project" value="InterPro"/>
</dbReference>
<evidence type="ECO:0000256" key="3">
    <source>
        <dbReference type="ARBA" id="ARBA00023242"/>
    </source>
</evidence>
<name>A0A066XKE5_COLSU</name>
<evidence type="ECO:0000256" key="1">
    <source>
        <dbReference type="ARBA" id="ARBA00004123"/>
    </source>
</evidence>
<dbReference type="eggNOG" id="ENOG502SBIR">
    <property type="taxonomic scope" value="Eukaryota"/>
</dbReference>
<dbReference type="GO" id="GO:0006310">
    <property type="term" value="P:DNA recombination"/>
    <property type="evidence" value="ECO:0007669"/>
    <property type="project" value="InterPro"/>
</dbReference>
<dbReference type="EMBL" id="JMSE01000515">
    <property type="protein sequence ID" value="KDN69402.1"/>
    <property type="molecule type" value="Genomic_DNA"/>
</dbReference>
<gene>
    <name evidence="5" type="ORF">CSUB01_03968</name>
</gene>
<comment type="caution">
    <text evidence="5">The sequence shown here is derived from an EMBL/GenBank/DDBJ whole genome shotgun (WGS) entry which is preliminary data.</text>
</comment>
<keyword evidence="6" id="KW-1185">Reference proteome</keyword>
<keyword evidence="3" id="KW-0539">Nucleus</keyword>
<comment type="similarity">
    <text evidence="2">Belongs to the replication factor A protein 3 family.</text>
</comment>
<sequence>MAEATSTPRITAQYLDNYVGRNVMLIGKVLQLRGDSAVLDSDGNVTAILNRDVHLTNGNGAQVIGKPSRRAYGPTQVTVPAPCQPARTTTTLSRRTAVWPATATTTANHQHQNHQQQTPPPLQRQYYQSQPWYYPPTPTLPLPDSTRHHSVTTVPLTHSPSSRAQRRSPSTPHPSPQPPQQSHRHQQTLQIIQGQRASIPYRPHCTATPPSTPPLTDLPSQSTVRTPSTGGPQSTKTHGPRNAYEGRDGRHPQQTSEPTMPWVQAEEFVDDAELLDTILDGMGRMVVGTVAMQKDEAGRWRIRRDLRSQSTE</sequence>
<evidence type="ECO:0000256" key="4">
    <source>
        <dbReference type="SAM" id="MobiDB-lite"/>
    </source>
</evidence>
<dbReference type="GO" id="GO:0006260">
    <property type="term" value="P:DNA replication"/>
    <property type="evidence" value="ECO:0007669"/>
    <property type="project" value="InterPro"/>
</dbReference>